<keyword evidence="1" id="KW-0472">Membrane</keyword>
<feature type="transmembrane region" description="Helical" evidence="1">
    <location>
        <begin position="343"/>
        <end position="363"/>
    </location>
</feature>
<gene>
    <name evidence="2" type="ORF">UX87_C0002G0041</name>
</gene>
<comment type="caution">
    <text evidence="2">The sequence shown here is derived from an EMBL/GenBank/DDBJ whole genome shotgun (WGS) entry which is preliminary data.</text>
</comment>
<keyword evidence="1" id="KW-1133">Transmembrane helix</keyword>
<accession>A0A0G1S683</accession>
<evidence type="ECO:0000313" key="2">
    <source>
        <dbReference type="EMBL" id="KKU65019.1"/>
    </source>
</evidence>
<keyword evidence="1" id="KW-0812">Transmembrane</keyword>
<evidence type="ECO:0008006" key="4">
    <source>
        <dbReference type="Google" id="ProtNLM"/>
    </source>
</evidence>
<protein>
    <recommendedName>
        <fullName evidence="4">Baseplate protein J-like domain-containing protein</fullName>
    </recommendedName>
</protein>
<reference evidence="2 3" key="1">
    <citation type="journal article" date="2015" name="Nature">
        <title>rRNA introns, odd ribosomes, and small enigmatic genomes across a large radiation of phyla.</title>
        <authorList>
            <person name="Brown C.T."/>
            <person name="Hug L.A."/>
            <person name="Thomas B.C."/>
            <person name="Sharon I."/>
            <person name="Castelle C.J."/>
            <person name="Singh A."/>
            <person name="Wilkins M.J."/>
            <person name="Williams K.H."/>
            <person name="Banfield J.F."/>
        </authorList>
    </citation>
    <scope>NUCLEOTIDE SEQUENCE [LARGE SCALE GENOMIC DNA]</scope>
</reference>
<evidence type="ECO:0000256" key="1">
    <source>
        <dbReference type="SAM" id="Phobius"/>
    </source>
</evidence>
<organism evidence="2 3">
    <name type="scientific">Candidatus Amesbacteria bacterium GW2011_GWA1_47_16</name>
    <dbReference type="NCBI Taxonomy" id="1618353"/>
    <lineage>
        <taxon>Bacteria</taxon>
        <taxon>Candidatus Amesiibacteriota</taxon>
    </lineage>
</organism>
<dbReference type="AlphaFoldDB" id="A0A0G1S683"/>
<dbReference type="EMBL" id="LCNV01000002">
    <property type="protein sequence ID" value="KKU65019.1"/>
    <property type="molecule type" value="Genomic_DNA"/>
</dbReference>
<feature type="transmembrane region" description="Helical" evidence="1">
    <location>
        <begin position="137"/>
        <end position="160"/>
    </location>
</feature>
<evidence type="ECO:0000313" key="3">
    <source>
        <dbReference type="Proteomes" id="UP000034364"/>
    </source>
</evidence>
<sequence length="718" mass="77334">MPLPFLSKKPKLDSREYLFALEIDHGRVKSAVWSVINNRTQVLSISTPVNWDDTTDDSLVSACDQSLSDAAARLDAAGKIQPEKVILGLPSDWLAQEKIAPVRLKSLKYLSHKLSLKAVGFVVTPEAMVRFQQHTEGVPLTAIMLGIWTSLLEMTLVRLGKTDRIHLIKRSSAIVSDVVEGLSRYSHVDMLPSRILLYDSGLDLEEIRQQLLAHPWKAPQTRLPFLHFPKIEILPSDFSIRAIALAGGTEVAQAIGLMSPVPDILPEIEPQEIVQPEAGIDLGFVAEQDVAQFSPPPVIEPVAPPISPALKKLAVRRFPKISLRAIAFPGLRLPRFSVGGKPLLIFLIAVLLLAGLFGGYWYLPSSTVTLTVDKRILEHQFELVADTDAGEAGGDTGVFPAVYSETSVSDQSSVPTTGSKLVGDKASGSVSVINGTSVPRSFPSGTAITSPSGLKFMFDSDIQIASASGTADPNSYQPGKGTVKVTAAQIGTDSNLSAGTQFKIGTFSTLDFVAKNEEAFSGGSSRQAQVVSKDDISKLRQSLSASLRERAREDLVSRASDDENVIPESISLETESEDFSHKLDAEAAELNLKLEVKATGLVISKSELNSLVAEQIQSRIPEGFTQLGDISYTFDVKEAGKQKVALTVNVSAPLLPRLDNSQIIRDLTGKSPGQAKDYLAGLPGVLQVEFTFSPRMPSGLLTLPHVSSKINLVVTPAP</sequence>
<name>A0A0G1S683_9BACT</name>
<proteinExistence type="predicted"/>
<dbReference type="Proteomes" id="UP000034364">
    <property type="component" value="Unassembled WGS sequence"/>
</dbReference>